<accession>A0A066V1N0</accession>
<reference evidence="2 3" key="1">
    <citation type="submission" date="2014-02" db="EMBL/GenBank/DDBJ databases">
        <title>Vibrio fortis Dalian14 Genome Sequencing.</title>
        <authorList>
            <person name="Wang Y."/>
            <person name="Song L."/>
            <person name="Liu G."/>
            <person name="Ding J."/>
        </authorList>
    </citation>
    <scope>NUCLEOTIDE SEQUENCE [LARGE SCALE GENOMIC DNA]</scope>
    <source>
        <strain evidence="2 3">Dalian14</strain>
    </source>
</reference>
<keyword evidence="3" id="KW-1185">Reference proteome</keyword>
<gene>
    <name evidence="2" type="ORF">VFDL14_06740</name>
</gene>
<dbReference type="OrthoDB" id="6402824at2"/>
<feature type="coiled-coil region" evidence="1">
    <location>
        <begin position="70"/>
        <end position="97"/>
    </location>
</feature>
<evidence type="ECO:0000313" key="2">
    <source>
        <dbReference type="EMBL" id="KDN30419.1"/>
    </source>
</evidence>
<dbReference type="STRING" id="212667.VFDL14_06740"/>
<dbReference type="AlphaFoldDB" id="A0A066V1N0"/>
<dbReference type="Gene3D" id="1.20.1270.340">
    <property type="match status" value="1"/>
</dbReference>
<keyword evidence="1" id="KW-0175">Coiled coil</keyword>
<dbReference type="InterPro" id="IPR038338">
    <property type="entry name" value="PriC_sf"/>
</dbReference>
<dbReference type="EMBL" id="JFFR01000002">
    <property type="protein sequence ID" value="KDN30419.1"/>
    <property type="molecule type" value="Genomic_DNA"/>
</dbReference>
<name>A0A066V1N0_9VIBR</name>
<dbReference type="Proteomes" id="UP000027219">
    <property type="component" value="Unassembled WGS sequence"/>
</dbReference>
<evidence type="ECO:0000313" key="3">
    <source>
        <dbReference type="Proteomes" id="UP000027219"/>
    </source>
</evidence>
<comment type="caution">
    <text evidence="2">The sequence shown here is derived from an EMBL/GenBank/DDBJ whole genome shotgun (WGS) entry which is preliminary data.</text>
</comment>
<dbReference type="RefSeq" id="WP_032549463.1">
    <property type="nucleotide sequence ID" value="NZ_JFFR01000002.1"/>
</dbReference>
<proteinExistence type="predicted"/>
<organism evidence="2 3">
    <name type="scientific">Vibrio fortis</name>
    <dbReference type="NCBI Taxonomy" id="212667"/>
    <lineage>
        <taxon>Bacteria</taxon>
        <taxon>Pseudomonadati</taxon>
        <taxon>Pseudomonadota</taxon>
        <taxon>Gammaproteobacteria</taxon>
        <taxon>Vibrionales</taxon>
        <taxon>Vibrionaceae</taxon>
        <taxon>Vibrio</taxon>
    </lineage>
</organism>
<evidence type="ECO:0000256" key="1">
    <source>
        <dbReference type="SAM" id="Coils"/>
    </source>
</evidence>
<protein>
    <submittedName>
        <fullName evidence="2">Preprotein translocase subunit SecA</fullName>
    </submittedName>
</protein>
<dbReference type="InterPro" id="IPR010890">
    <property type="entry name" value="PriC"/>
</dbReference>
<dbReference type="Pfam" id="PF07445">
    <property type="entry name" value="PriC"/>
    <property type="match status" value="1"/>
</dbReference>
<sequence>MSHFKQLGKILDTLIGHCQQVDSARGAYHQPLFDSTLFKSRAKVLMPYALETQSNYQRILSEQAKNQLTAARAVHLTEKLTNQVAALQRELANYDLRDDRNLHQPHSTNQLYNDLAQHQDWQRRLTALVQQKKAVLDTCPAYQKEQAEKAWQLSSERLERCEESMKKIHRQIDLEVPNRDEH</sequence>